<evidence type="ECO:0000313" key="2">
    <source>
        <dbReference type="EMBL" id="HGN90616.1"/>
    </source>
</evidence>
<accession>A0A7C4E2R8</accession>
<reference evidence="2" key="1">
    <citation type="journal article" date="2020" name="mSystems">
        <title>Genome- and Community-Level Interaction Insights into Carbon Utilization and Element Cycling Functions of Hydrothermarchaeota in Hydrothermal Sediment.</title>
        <authorList>
            <person name="Zhou Z."/>
            <person name="Liu Y."/>
            <person name="Xu W."/>
            <person name="Pan J."/>
            <person name="Luo Z.H."/>
            <person name="Li M."/>
        </authorList>
    </citation>
    <scope>NUCLEOTIDE SEQUENCE [LARGE SCALE GENOMIC DNA]</scope>
    <source>
        <strain evidence="2">SpSt-613</strain>
        <strain evidence="1">SpSt-669</strain>
    </source>
</reference>
<dbReference type="EMBL" id="DTAD01000063">
    <property type="protein sequence ID" value="HGN90616.1"/>
    <property type="molecule type" value="Genomic_DNA"/>
</dbReference>
<dbReference type="AlphaFoldDB" id="A0A7C4E2R8"/>
<name>A0A7C4E2R8_CALS0</name>
<proteinExistence type="predicted"/>
<comment type="caution">
    <text evidence="2">The sequence shown here is derived from an EMBL/GenBank/DDBJ whole genome shotgun (WGS) entry which is preliminary data.</text>
</comment>
<organism evidence="2">
    <name type="scientific">Caldiarchaeum subterraneum</name>
    <dbReference type="NCBI Taxonomy" id="311458"/>
    <lineage>
        <taxon>Archaea</taxon>
        <taxon>Nitrososphaerota</taxon>
        <taxon>Candidatus Caldarchaeales</taxon>
        <taxon>Candidatus Caldarchaeaceae</taxon>
        <taxon>Candidatus Caldarchaeum</taxon>
    </lineage>
</organism>
<gene>
    <name evidence="2" type="ORF">ENT82_05765</name>
    <name evidence="1" type="ORF">ENU43_07255</name>
</gene>
<dbReference type="Pfam" id="PF03013">
    <property type="entry name" value="Pyr_excise"/>
    <property type="match status" value="1"/>
</dbReference>
<evidence type="ECO:0000313" key="1">
    <source>
        <dbReference type="EMBL" id="HGL41441.1"/>
    </source>
</evidence>
<dbReference type="InterPro" id="IPR004260">
    <property type="entry name" value="Pyr-dimer_DNA_glycosylase"/>
</dbReference>
<dbReference type="EMBL" id="DTCM01000086">
    <property type="protein sequence ID" value="HGL41441.1"/>
    <property type="molecule type" value="Genomic_DNA"/>
</dbReference>
<sequence length="175" mass="20804">MQIFRPYVDWVKSAAVLDDLRLGKQRVEAKQVLNVFLRKAGILRDGLRGWLNHPIVLLYYNDGRPYVDDVVGMFTACVKEWMRRGKQSNINLDDIRHLLDQLEKTPGTPITRLHEIEYRRILLLKNPDHYIRTFTEEEVREVLETEPVKISGINSWIFDDMRLYRRLLKKIKSKL</sequence>
<protein>
    <submittedName>
        <fullName evidence="2">Pyrimidine dimer DNA glycosylase</fullName>
    </submittedName>
</protein>